<dbReference type="AlphaFoldDB" id="A0A6G0QYK9"/>
<dbReference type="Proteomes" id="UP000486351">
    <property type="component" value="Unassembled WGS sequence"/>
</dbReference>
<sequence length="153" mass="16419">MRGATRIADDSKPGGESKRDDILGVCHAQRGGAARTRAEYSSEDAEDMETSSADTGNTSRSTGRDGTGRPGGDLSSPPLEDRACRKGRSRTDGAAAVYSRAVASAGQLRSLRERPGVTVNRRSISSPRSRRESSRQEQIGSELAVFNLQRNEH</sequence>
<proteinExistence type="predicted"/>
<comment type="caution">
    <text evidence="2">The sequence shown here is derived from an EMBL/GenBank/DDBJ whole genome shotgun (WGS) entry which is preliminary data.</text>
</comment>
<protein>
    <submittedName>
        <fullName evidence="2">Uncharacterized protein</fullName>
    </submittedName>
</protein>
<feature type="region of interest" description="Disordered" evidence="1">
    <location>
        <begin position="1"/>
        <end position="153"/>
    </location>
</feature>
<organism evidence="2 3">
    <name type="scientific">Phytophthora fragariae</name>
    <dbReference type="NCBI Taxonomy" id="53985"/>
    <lineage>
        <taxon>Eukaryota</taxon>
        <taxon>Sar</taxon>
        <taxon>Stramenopiles</taxon>
        <taxon>Oomycota</taxon>
        <taxon>Peronosporomycetes</taxon>
        <taxon>Peronosporales</taxon>
        <taxon>Peronosporaceae</taxon>
        <taxon>Phytophthora</taxon>
    </lineage>
</organism>
<feature type="compositionally biased region" description="Basic and acidic residues" evidence="1">
    <location>
        <begin position="7"/>
        <end position="22"/>
    </location>
</feature>
<gene>
    <name evidence="2" type="ORF">PF008_g20836</name>
</gene>
<name>A0A6G0QYK9_9STRA</name>
<evidence type="ECO:0000256" key="1">
    <source>
        <dbReference type="SAM" id="MobiDB-lite"/>
    </source>
</evidence>
<reference evidence="2 3" key="1">
    <citation type="submission" date="2018-09" db="EMBL/GenBank/DDBJ databases">
        <title>Genomic investigation of the strawberry pathogen Phytophthora fragariae indicates pathogenicity is determined by transcriptional variation in three key races.</title>
        <authorList>
            <person name="Adams T.M."/>
            <person name="Armitage A.D."/>
            <person name="Sobczyk M.K."/>
            <person name="Bates H.J."/>
            <person name="Dunwell J.M."/>
            <person name="Nellist C.F."/>
            <person name="Harrison R.J."/>
        </authorList>
    </citation>
    <scope>NUCLEOTIDE SEQUENCE [LARGE SCALE GENOMIC DNA]</scope>
    <source>
        <strain evidence="2 3">NOV-77</strain>
    </source>
</reference>
<dbReference type="EMBL" id="QXFY01001812">
    <property type="protein sequence ID" value="KAE9308928.1"/>
    <property type="molecule type" value="Genomic_DNA"/>
</dbReference>
<accession>A0A6G0QYK9</accession>
<evidence type="ECO:0000313" key="3">
    <source>
        <dbReference type="Proteomes" id="UP000486351"/>
    </source>
</evidence>
<feature type="compositionally biased region" description="Low complexity" evidence="1">
    <location>
        <begin position="94"/>
        <end position="105"/>
    </location>
</feature>
<evidence type="ECO:0000313" key="2">
    <source>
        <dbReference type="EMBL" id="KAE9308928.1"/>
    </source>
</evidence>